<dbReference type="VEuPathDB" id="TriTrypDB:TcG_09094"/>
<comment type="caution">
    <text evidence="5">The sequence shown here is derived from an EMBL/GenBank/DDBJ whole genome shotgun (WGS) entry which is preliminary data.</text>
</comment>
<dbReference type="VEuPathDB" id="TriTrypDB:Tc_MARK_6398"/>
<protein>
    <submittedName>
        <fullName evidence="5">Putative trans-sialidase, Group V</fullName>
    </submittedName>
</protein>
<dbReference type="VEuPathDB" id="TriTrypDB:TcCLB.506667.90"/>
<evidence type="ECO:0000256" key="1">
    <source>
        <dbReference type="ARBA" id="ARBA00022737"/>
    </source>
</evidence>
<dbReference type="Pfam" id="PF22925">
    <property type="entry name" value="TS_C"/>
    <property type="match status" value="1"/>
</dbReference>
<dbReference type="EMBL" id="PRFA01000001">
    <property type="protein sequence ID" value="PWV03334.1"/>
    <property type="molecule type" value="Genomic_DNA"/>
</dbReference>
<dbReference type="VEuPathDB" id="TriTrypDB:TcCLB.509549.10"/>
<evidence type="ECO:0000259" key="4">
    <source>
        <dbReference type="Pfam" id="PF22925"/>
    </source>
</evidence>
<evidence type="ECO:0000313" key="6">
    <source>
        <dbReference type="Proteomes" id="UP000246121"/>
    </source>
</evidence>
<dbReference type="InterPro" id="IPR013320">
    <property type="entry name" value="ConA-like_dom_sf"/>
</dbReference>
<dbReference type="VEuPathDB" id="TriTrypDB:TcCLB.511885.20"/>
<feature type="compositionally biased region" description="Polar residues" evidence="2">
    <location>
        <begin position="737"/>
        <end position="749"/>
    </location>
</feature>
<dbReference type="PRINTS" id="PR01803">
    <property type="entry name" value="TCSIALIDASE"/>
</dbReference>
<dbReference type="InterPro" id="IPR055239">
    <property type="entry name" value="TS_C"/>
</dbReference>
<dbReference type="GO" id="GO:0009313">
    <property type="term" value="P:oligosaccharide catabolic process"/>
    <property type="evidence" value="ECO:0007669"/>
    <property type="project" value="TreeGrafter"/>
</dbReference>
<dbReference type="GO" id="GO:0016020">
    <property type="term" value="C:membrane"/>
    <property type="evidence" value="ECO:0007669"/>
    <property type="project" value="TreeGrafter"/>
</dbReference>
<dbReference type="VEuPathDB" id="TriTrypDB:TcBrA4_0140840"/>
<dbReference type="GO" id="GO:0006689">
    <property type="term" value="P:ganglioside catabolic process"/>
    <property type="evidence" value="ECO:0007669"/>
    <property type="project" value="TreeGrafter"/>
</dbReference>
<feature type="region of interest" description="Disordered" evidence="2">
    <location>
        <begin position="62"/>
        <end position="86"/>
    </location>
</feature>
<dbReference type="VEuPathDB" id="TriTrypDB:ECC02_009721"/>
<dbReference type="InterPro" id="IPR036278">
    <property type="entry name" value="Sialidase_sf"/>
</dbReference>
<dbReference type="Pfam" id="PF13859">
    <property type="entry name" value="BNR_3"/>
    <property type="match status" value="1"/>
</dbReference>
<dbReference type="VEuPathDB" id="TriTrypDB:TcYC6_0131180"/>
<dbReference type="AlphaFoldDB" id="A0A2V2W9S5"/>
<accession>A0A2V2W9S5</accession>
<dbReference type="VEuPathDB" id="TriTrypDB:TcCL_Unassigned04591"/>
<dbReference type="GO" id="GO:0004308">
    <property type="term" value="F:exo-alpha-sialidase activity"/>
    <property type="evidence" value="ECO:0007669"/>
    <property type="project" value="InterPro"/>
</dbReference>
<feature type="domain" description="Sialidase" evidence="3">
    <location>
        <begin position="96"/>
        <end position="434"/>
    </location>
</feature>
<dbReference type="VEuPathDB" id="TriTrypDB:TCSYLVIO_007911"/>
<dbReference type="InterPro" id="IPR021287">
    <property type="entry name" value="Trans-sialidase_CS"/>
</dbReference>
<dbReference type="GO" id="GO:0005737">
    <property type="term" value="C:cytoplasm"/>
    <property type="evidence" value="ECO:0007669"/>
    <property type="project" value="TreeGrafter"/>
</dbReference>
<dbReference type="CDD" id="cd15482">
    <property type="entry name" value="Sialidase_non-viral"/>
    <property type="match status" value="1"/>
</dbReference>
<dbReference type="SUPFAM" id="SSF50939">
    <property type="entry name" value="Sialidases"/>
    <property type="match status" value="1"/>
</dbReference>
<dbReference type="VEuPathDB" id="TriTrypDB:TCSYLVIO_000747"/>
<organism evidence="5 6">
    <name type="scientific">Trypanosoma cruzi</name>
    <dbReference type="NCBI Taxonomy" id="5693"/>
    <lineage>
        <taxon>Eukaryota</taxon>
        <taxon>Discoba</taxon>
        <taxon>Euglenozoa</taxon>
        <taxon>Kinetoplastea</taxon>
        <taxon>Metakinetoplastina</taxon>
        <taxon>Trypanosomatida</taxon>
        <taxon>Trypanosomatidae</taxon>
        <taxon>Trypanosoma</taxon>
        <taxon>Schizotrypanum</taxon>
    </lineage>
</organism>
<dbReference type="Pfam" id="PF11052">
    <property type="entry name" value="Tr-sialidase_C"/>
    <property type="match status" value="1"/>
</dbReference>
<evidence type="ECO:0000256" key="2">
    <source>
        <dbReference type="SAM" id="MobiDB-lite"/>
    </source>
</evidence>
<proteinExistence type="predicted"/>
<feature type="compositionally biased region" description="Polar residues" evidence="2">
    <location>
        <begin position="62"/>
        <end position="78"/>
    </location>
</feature>
<dbReference type="VEuPathDB" id="TriTrypDB:BCY84_02534"/>
<dbReference type="VEuPathDB" id="TriTrypDB:C3747_113g19"/>
<feature type="compositionally biased region" description="Basic and acidic residues" evidence="2">
    <location>
        <begin position="25"/>
        <end position="34"/>
    </location>
</feature>
<name>A0A2V2W9S5_TRYCR</name>
<feature type="region of interest" description="Disordered" evidence="2">
    <location>
        <begin position="13"/>
        <end position="40"/>
    </location>
</feature>
<evidence type="ECO:0000313" key="5">
    <source>
        <dbReference type="EMBL" id="PWV03334.1"/>
    </source>
</evidence>
<feature type="region of interest" description="Disordered" evidence="2">
    <location>
        <begin position="712"/>
        <end position="756"/>
    </location>
</feature>
<dbReference type="Proteomes" id="UP000246121">
    <property type="component" value="Unassembled WGS sequence"/>
</dbReference>
<dbReference type="PANTHER" id="PTHR10628">
    <property type="entry name" value="SIALIDASE"/>
    <property type="match status" value="1"/>
</dbReference>
<dbReference type="Gene3D" id="2.120.10.10">
    <property type="match status" value="1"/>
</dbReference>
<evidence type="ECO:0000259" key="3">
    <source>
        <dbReference type="Pfam" id="PF13859"/>
    </source>
</evidence>
<sequence length="781" mass="83283">MLSRVAAVMAPRTHNCRSVTGSSGRRREGRESEPQRPNMSRRVFTSAVLLLVVMMCCGTGGTAQAAQPTSGQESSPSPSFVWKDGKGGETVSSLRVPSLVVMDGGVFAVAEAQCTKEEGGFTGIASELLTLTDQESKRELDTNKLKTQVLEECPAENKSCASESGKKVLVSRPTTVVNGSDIHMLAGTYSFEFNKDIDQTAAAAKWGLLVASGNFSTEGSDKKRIYWNDAYVIPWNEFEKQQKSLTRLIGGGGSGVKMNDGTLVLPVEGTKNGKAVSLIIYTANEGGNLSKGMSADGCGVPSVVEWEKDKLMMMTACEDGRRRVYESGDKGDSWTEALGTLSRVWGNEQKGGKVELVGNGIITAKVDNRDVMLVTLPVYSKEEDNSKGVLHLWLTDNTRIVDIGSVSGDDDAAASSLLYKSGNNNEEKLIALYEKKKVDAEKPSPGMVSVRLTEQLQRVKDVLTTWKEVDERVSKLCPLSIAAVSKSTGNACATFKITDGLVGFLSGNFSEKTWRDEYLGVNATVNKGKNEVATGYPDGVKFTGRGAWAEWPVGSQGENQLYHFANYNFTLVATVSIDGVPKEGSIPIMGVRLDGGKKLMELLYGSGKKWQVLCSDGTTKRLKGTWEPQTQYQVAIVLQNGKQGSVYVDGQRVCGSAQRGLENTESKGISHFYIGGDGGSAGGKGDVSVTVRNVLLYNRPLTFSGPDAEVEKDVASPAGAGSRTKTGGEIKTEGKPATTQQVPTASSSHAVGEAAGNAGTMRGSGLPSLLLLLGLWGFAAL</sequence>
<dbReference type="Gene3D" id="2.60.120.200">
    <property type="match status" value="1"/>
</dbReference>
<reference evidence="5 6" key="1">
    <citation type="journal article" date="2018" name="Microb. Genom.">
        <title>Expanding an expanded genome: long-read sequencing of Trypanosoma cruzi.</title>
        <authorList>
            <person name="Berna L."/>
            <person name="Rodriguez M."/>
            <person name="Chiribao M.L."/>
            <person name="Parodi-Talice A."/>
            <person name="Pita S."/>
            <person name="Rijo G."/>
            <person name="Alvarez-Valin F."/>
            <person name="Robello C."/>
        </authorList>
    </citation>
    <scope>NUCLEOTIDE SEQUENCE [LARGE SCALE GENOMIC DNA]</scope>
    <source>
        <strain evidence="5 6">Dm28c</strain>
    </source>
</reference>
<keyword evidence="1" id="KW-0677">Repeat</keyword>
<dbReference type="PANTHER" id="PTHR10628:SF30">
    <property type="entry name" value="EXO-ALPHA-SIALIDASE"/>
    <property type="match status" value="1"/>
</dbReference>
<dbReference type="InterPro" id="IPR008377">
    <property type="entry name" value="Sialidase_trypan"/>
</dbReference>
<feature type="domain" description="Trans-sialidase C-terminal" evidence="4">
    <location>
        <begin position="497"/>
        <end position="702"/>
    </location>
</feature>
<dbReference type="VEuPathDB" id="TriTrypDB:TCDM_09181"/>
<gene>
    <name evidence="5" type="ORF">C4B63_1g508</name>
</gene>
<dbReference type="SUPFAM" id="SSF49899">
    <property type="entry name" value="Concanavalin A-like lectins/glucanases"/>
    <property type="match status" value="1"/>
</dbReference>
<dbReference type="VEuPathDB" id="TriTrypDB:C4B63_1g508"/>
<dbReference type="InterPro" id="IPR026856">
    <property type="entry name" value="Sialidase_fam"/>
</dbReference>
<dbReference type="InterPro" id="IPR011040">
    <property type="entry name" value="Sialidase"/>
</dbReference>